<dbReference type="PANTHER" id="PTHR44163">
    <property type="entry name" value="U3 SMALL NUCLEOLAR RNA-ASSOCIATED PROTEIN 4 HOMOLOG"/>
    <property type="match status" value="1"/>
</dbReference>
<dbReference type="InterPro" id="IPR046351">
    <property type="entry name" value="UTP4"/>
</dbReference>
<feature type="domain" description="Nucleoporin Nup159/Nup146 N-terminal" evidence="4">
    <location>
        <begin position="384"/>
        <end position="577"/>
    </location>
</feature>
<dbReference type="Pfam" id="PF16755">
    <property type="entry name" value="Beta-prop_NUP159_NUP214"/>
    <property type="match status" value="1"/>
</dbReference>
<dbReference type="InterPro" id="IPR015943">
    <property type="entry name" value="WD40/YVTN_repeat-like_dom_sf"/>
</dbReference>
<dbReference type="InterPro" id="IPR036322">
    <property type="entry name" value="WD40_repeat_dom_sf"/>
</dbReference>
<dbReference type="InterPro" id="IPR001680">
    <property type="entry name" value="WD40_rpt"/>
</dbReference>
<name>A0ABM0JUH0_APLCA</name>
<dbReference type="SUPFAM" id="SSF50978">
    <property type="entry name" value="WD40 repeat-like"/>
    <property type="match status" value="1"/>
</dbReference>
<keyword evidence="5" id="KW-1185">Reference proteome</keyword>
<dbReference type="PANTHER" id="PTHR44163:SF1">
    <property type="entry name" value="U3 SMALL NUCLEOLAR RNA-ASSOCIATED PROTEIN 4 HOMOLOG"/>
    <property type="match status" value="1"/>
</dbReference>
<dbReference type="InterPro" id="IPR011047">
    <property type="entry name" value="Quinoprotein_ADH-like_sf"/>
</dbReference>
<dbReference type="SMART" id="SM00320">
    <property type="entry name" value="WD40"/>
    <property type="match status" value="11"/>
</dbReference>
<reference evidence="6" key="1">
    <citation type="submission" date="2025-08" db="UniProtKB">
        <authorList>
            <consortium name="RefSeq"/>
        </authorList>
    </citation>
    <scope>IDENTIFICATION</scope>
</reference>
<sequence length="663" mass="72627">MGEQVKLQVHHVRFFNCQPQTINCICHDSTSQRVAVSRSDGSVEILGTQDNWIQELVLPGSSDASVEALAWAQGRLFAAGLGGNIVELDMVTQSAKETVSSNAGPVWCLTTNAAQDQLAAGTEDGCVVLFDVSGELQYLRGFGKQEGRILSIAWYETEVESMIVTGGVNNIRQWSVKSGQPLSRMTFGRKFQKDTIVWCVAVTQDFTIISGDSRGIVTFWNGKESTQIKTFHCHKADVLGLCLSEDEQTVYSSGVDAALYQFSLYLADPASERKRWVQQLLHSRHTHDVRALAYRDGCVASGGVDAVLQVAKLKGKRSVWDVDPFPATGLVNVASDKNLVQLQYPTYVEVWRLGAANQPEEEARGILPLTKKPVRLLQLKARSDRRVLCSAVSPAALVAFSDTKGVRLFQLNLKNDDSSVPDVSLTRVPCGLLEPARLMTFTSSGQALVAVSTSGSLQVVDVSTGRVKHTVKSVSASPIHRLSASPNGSHFATATTDHGIHVYSAATGQHVCSCPVQKSQVSALAFSPHSPSLVIAYSNHSIYEFDVDQREYTPWSRANSSLFQQNWLRPMSSVRQITFSPHRPDLVVFHTDAILCVLDKSKTVDKGTSSTPKMENIRKCCKYKYLLSAQYLSDGMLVAVEYTPPAVEENLPPSLKQKRFGIS</sequence>
<dbReference type="Pfam" id="PF00400">
    <property type="entry name" value="WD40"/>
    <property type="match status" value="2"/>
</dbReference>
<organism evidence="5 6">
    <name type="scientific">Aplysia californica</name>
    <name type="common">California sea hare</name>
    <dbReference type="NCBI Taxonomy" id="6500"/>
    <lineage>
        <taxon>Eukaryota</taxon>
        <taxon>Metazoa</taxon>
        <taxon>Spiralia</taxon>
        <taxon>Lophotrochozoa</taxon>
        <taxon>Mollusca</taxon>
        <taxon>Gastropoda</taxon>
        <taxon>Heterobranchia</taxon>
        <taxon>Euthyneura</taxon>
        <taxon>Tectipleura</taxon>
        <taxon>Aplysiida</taxon>
        <taxon>Aplysioidea</taxon>
        <taxon>Aplysiidae</taxon>
        <taxon>Aplysia</taxon>
    </lineage>
</organism>
<evidence type="ECO:0000313" key="6">
    <source>
        <dbReference type="RefSeq" id="XP_005101778.1"/>
    </source>
</evidence>
<protein>
    <submittedName>
        <fullName evidence="6">U3 small nucleolar RNA-associated protein 4 homolog</fullName>
    </submittedName>
</protein>
<comment type="subcellular location">
    <subcellularLocation>
        <location evidence="1">Nucleus</location>
    </subcellularLocation>
</comment>
<dbReference type="Proteomes" id="UP000694888">
    <property type="component" value="Unplaced"/>
</dbReference>
<dbReference type="SUPFAM" id="SSF50998">
    <property type="entry name" value="Quinoprotein alcohol dehydrogenase-like"/>
    <property type="match status" value="1"/>
</dbReference>
<accession>A0ABM0JUH0</accession>
<dbReference type="RefSeq" id="XP_005101778.1">
    <property type="nucleotide sequence ID" value="XM_005101721.3"/>
</dbReference>
<dbReference type="Gene3D" id="2.130.10.10">
    <property type="entry name" value="YVTN repeat-like/Quinoprotein amine dehydrogenase"/>
    <property type="match status" value="3"/>
</dbReference>
<evidence type="ECO:0000313" key="5">
    <source>
        <dbReference type="Proteomes" id="UP000694888"/>
    </source>
</evidence>
<keyword evidence="3" id="KW-0539">Nucleus</keyword>
<evidence type="ECO:0000256" key="3">
    <source>
        <dbReference type="ARBA" id="ARBA00023242"/>
    </source>
</evidence>
<dbReference type="InterPro" id="IPR039462">
    <property type="entry name" value="Nup159/Nup146_N"/>
</dbReference>
<proteinExistence type="predicted"/>
<evidence type="ECO:0000259" key="4">
    <source>
        <dbReference type="Pfam" id="PF16755"/>
    </source>
</evidence>
<evidence type="ECO:0000256" key="1">
    <source>
        <dbReference type="ARBA" id="ARBA00004123"/>
    </source>
</evidence>
<evidence type="ECO:0000256" key="2">
    <source>
        <dbReference type="ARBA" id="ARBA00022448"/>
    </source>
</evidence>
<keyword evidence="2" id="KW-0813">Transport</keyword>
<gene>
    <name evidence="6" type="primary">LOC101851653</name>
</gene>
<dbReference type="GeneID" id="101851653"/>